<feature type="binding site" evidence="15">
    <location>
        <begin position="38"/>
        <end position="45"/>
    </location>
    <ligand>
        <name>ATP</name>
        <dbReference type="ChEBI" id="CHEBI:30616"/>
    </ligand>
</feature>
<dbReference type="RefSeq" id="WP_386676073.1">
    <property type="nucleotide sequence ID" value="NZ_JBHLTG010000012.1"/>
</dbReference>
<feature type="domain" description="UvrD-like helicase ATP-binding" evidence="17">
    <location>
        <begin position="17"/>
        <end position="315"/>
    </location>
</feature>
<dbReference type="SUPFAM" id="SSF52540">
    <property type="entry name" value="P-loop containing nucleoside triphosphate hydrolases"/>
    <property type="match status" value="1"/>
</dbReference>
<evidence type="ECO:0000313" key="20">
    <source>
        <dbReference type="Proteomes" id="UP001589896"/>
    </source>
</evidence>
<accession>A0ABV6RZ29</accession>
<feature type="region of interest" description="Disordered" evidence="16">
    <location>
        <begin position="333"/>
        <end position="360"/>
    </location>
</feature>
<evidence type="ECO:0000256" key="10">
    <source>
        <dbReference type="ARBA" id="ARBA00023204"/>
    </source>
</evidence>
<dbReference type="PANTHER" id="PTHR11070:SF59">
    <property type="entry name" value="DNA 3'-5' HELICASE"/>
    <property type="match status" value="1"/>
</dbReference>
<dbReference type="Pfam" id="PF12705">
    <property type="entry name" value="PDDEXK_1"/>
    <property type="match status" value="1"/>
</dbReference>
<dbReference type="InterPro" id="IPR014016">
    <property type="entry name" value="UvrD-like_ATP-bd"/>
</dbReference>
<comment type="catalytic activity">
    <reaction evidence="14">
        <text>ATP + H2O = ADP + phosphate + H(+)</text>
        <dbReference type="Rhea" id="RHEA:13065"/>
        <dbReference type="ChEBI" id="CHEBI:15377"/>
        <dbReference type="ChEBI" id="CHEBI:15378"/>
        <dbReference type="ChEBI" id="CHEBI:30616"/>
        <dbReference type="ChEBI" id="CHEBI:43474"/>
        <dbReference type="ChEBI" id="CHEBI:456216"/>
        <dbReference type="EC" id="5.6.2.4"/>
    </reaction>
</comment>
<proteinExistence type="inferred from homology"/>
<dbReference type="InterPro" id="IPR011604">
    <property type="entry name" value="PDDEXK-like_dom_sf"/>
</dbReference>
<protein>
    <recommendedName>
        <fullName evidence="13">DNA 3'-5' helicase</fullName>
        <ecNumber evidence="13">5.6.2.4</ecNumber>
    </recommendedName>
</protein>
<evidence type="ECO:0000259" key="17">
    <source>
        <dbReference type="PROSITE" id="PS51198"/>
    </source>
</evidence>
<evidence type="ECO:0000256" key="4">
    <source>
        <dbReference type="ARBA" id="ARBA00022763"/>
    </source>
</evidence>
<keyword evidence="3 15" id="KW-0547">Nucleotide-binding</keyword>
<keyword evidence="9" id="KW-0238">DNA-binding</keyword>
<evidence type="ECO:0000256" key="13">
    <source>
        <dbReference type="ARBA" id="ARBA00034808"/>
    </source>
</evidence>
<keyword evidence="4" id="KW-0227">DNA damage</keyword>
<evidence type="ECO:0000256" key="14">
    <source>
        <dbReference type="ARBA" id="ARBA00048988"/>
    </source>
</evidence>
<evidence type="ECO:0000256" key="7">
    <source>
        <dbReference type="ARBA" id="ARBA00022839"/>
    </source>
</evidence>
<evidence type="ECO:0000256" key="12">
    <source>
        <dbReference type="ARBA" id="ARBA00034617"/>
    </source>
</evidence>
<dbReference type="PANTHER" id="PTHR11070">
    <property type="entry name" value="UVRD / RECB / PCRA DNA HELICASE FAMILY MEMBER"/>
    <property type="match status" value="1"/>
</dbReference>
<evidence type="ECO:0000256" key="16">
    <source>
        <dbReference type="SAM" id="MobiDB-lite"/>
    </source>
</evidence>
<keyword evidence="5 15" id="KW-0378">Hydrolase</keyword>
<evidence type="ECO:0000313" key="19">
    <source>
        <dbReference type="EMBL" id="MFC0682235.1"/>
    </source>
</evidence>
<evidence type="ECO:0000256" key="2">
    <source>
        <dbReference type="ARBA" id="ARBA00022722"/>
    </source>
</evidence>
<dbReference type="GO" id="GO:0004386">
    <property type="term" value="F:helicase activity"/>
    <property type="evidence" value="ECO:0007669"/>
    <property type="project" value="UniProtKB-KW"/>
</dbReference>
<dbReference type="InterPro" id="IPR014017">
    <property type="entry name" value="DNA_helicase_UvrD-like_C"/>
</dbReference>
<keyword evidence="10" id="KW-0234">DNA repair</keyword>
<dbReference type="InterPro" id="IPR000212">
    <property type="entry name" value="DNA_helicase_UvrD/REP"/>
</dbReference>
<comment type="catalytic activity">
    <reaction evidence="12">
        <text>Couples ATP hydrolysis with the unwinding of duplex DNA by translocating in the 3'-5' direction.</text>
        <dbReference type="EC" id="5.6.2.4"/>
    </reaction>
</comment>
<dbReference type="Gene3D" id="3.90.320.10">
    <property type="match status" value="1"/>
</dbReference>
<dbReference type="PROSITE" id="PS51198">
    <property type="entry name" value="UVRD_HELICASE_ATP_BIND"/>
    <property type="match status" value="1"/>
</dbReference>
<organism evidence="19 20">
    <name type="scientific">Lysobacter korlensis</name>
    <dbReference type="NCBI Taxonomy" id="553636"/>
    <lineage>
        <taxon>Bacteria</taxon>
        <taxon>Pseudomonadati</taxon>
        <taxon>Pseudomonadota</taxon>
        <taxon>Gammaproteobacteria</taxon>
        <taxon>Lysobacterales</taxon>
        <taxon>Lysobacteraceae</taxon>
        <taxon>Lysobacter</taxon>
    </lineage>
</organism>
<dbReference type="Pfam" id="PF00580">
    <property type="entry name" value="UvrD-helicase"/>
    <property type="match status" value="1"/>
</dbReference>
<sequence>MQRGLIEAGSAEPAARQLDASQQAVLDLPLDASASVLGAPGTGKTTTLIELIAHRVLHRGLSPDQVLVLAPTRLAATRLRDRLALRLRVPTTGPLARTPASFAFALARRAAVEAGAEPPTLLTGGSQDAILRELLEGHLVDGTGPVWPEQLGEEVRSLRTFRTELRELMMRSTEFRIGPEQLRAAAADHKRPEWVAAADFFDEYLAVVANSTSPQLDPAELMAFATAAVATGGPGDEVSSLRLLVIDDLQEATESILQLITAIAARGVPVIAFGDPDVASNSFRGGTAEAIGALAGRLEDPALRRLTLATVHRHGELLRGLVSNVTDRIGTAAAGPQRRAAARPAPVAAGDADAGGVVPHGRRPEPVLVVEAATPARQYATLAREFREQHLLGGVPWGEMAVVVRSGALVPAIAKAFALAEIPTRTSLSGRPVREDPAARALLSLLEVALGRADLTPERAADLLLSPFGRLDRLSLRKLRLALRQEELAGAGTRSSDALLVEALDAPGRVATIDSRFGRAAASMAALLDRVRAADRDGATIEELLWLVWERSRLAEPWFKEATAAGVTAAEANRNLDGVLALFTSARDFVERRPGDDPRLFLEALLDAEVPDDTLTPRSHDDSVLVTTPSGVVGSEFEVVAVAGLQEGVWPNLRLRGSLLGPGALVRIATGLSDAPIDERRQVLDDELRMFALAVSRARNRVVLSAVVNDDESRSMFLSLAPEGAGMLDSANVLPLSLRGLTGRLRRELTARHVPEPARAAAASGLARLAAEALPGADPVDWHGMLPPSSDDPLFDLDDADVRVPVSPSKLERFEESPLNWFIDLVAGDSPSVAMSIGNVVHWAMESATGTDPEQLWSAVEGRWDELVFEAEWLGAQQRRIARRMIDAVAQYLKDFEAEGGRLVSAEGSFKLEVDRAVVRGKIDRVEQASDGRVIIVDLKTGTYNLTAAQLKDYAQLSAYQLAYADGGLDGLGEDHRPGGAKLLYVKKGVKAKPYREAPQPAFGAEEHDAFRERIRRAATAMAASGFEGLLEVDEYKPGEARFRWHVVKAVSSD</sequence>
<keyword evidence="8 15" id="KW-0067">ATP-binding</keyword>
<dbReference type="Gene3D" id="1.10.486.10">
    <property type="entry name" value="PCRA, domain 4"/>
    <property type="match status" value="1"/>
</dbReference>
<feature type="compositionally biased region" description="Low complexity" evidence="16">
    <location>
        <begin position="333"/>
        <end position="359"/>
    </location>
</feature>
<comment type="similarity">
    <text evidence="1">Belongs to the helicase family. UvrD subfamily.</text>
</comment>
<dbReference type="EC" id="5.6.2.4" evidence="13"/>
<evidence type="ECO:0000256" key="5">
    <source>
        <dbReference type="ARBA" id="ARBA00022801"/>
    </source>
</evidence>
<feature type="domain" description="UvrD-like helicase C-terminal" evidence="18">
    <location>
        <begin position="336"/>
        <end position="634"/>
    </location>
</feature>
<dbReference type="PROSITE" id="PS51217">
    <property type="entry name" value="UVRD_HELICASE_CTER"/>
    <property type="match status" value="1"/>
</dbReference>
<dbReference type="Proteomes" id="UP001589896">
    <property type="component" value="Unassembled WGS sequence"/>
</dbReference>
<keyword evidence="2" id="KW-0540">Nuclease</keyword>
<evidence type="ECO:0000259" key="18">
    <source>
        <dbReference type="PROSITE" id="PS51217"/>
    </source>
</evidence>
<dbReference type="InterPro" id="IPR027417">
    <property type="entry name" value="P-loop_NTPase"/>
</dbReference>
<evidence type="ECO:0000256" key="11">
    <source>
        <dbReference type="ARBA" id="ARBA00023235"/>
    </source>
</evidence>
<keyword evidence="7" id="KW-0269">Exonuclease</keyword>
<dbReference type="EMBL" id="JBHLTG010000012">
    <property type="protein sequence ID" value="MFC0682235.1"/>
    <property type="molecule type" value="Genomic_DNA"/>
</dbReference>
<evidence type="ECO:0000256" key="9">
    <source>
        <dbReference type="ARBA" id="ARBA00023125"/>
    </source>
</evidence>
<reference evidence="19 20" key="1">
    <citation type="submission" date="2024-09" db="EMBL/GenBank/DDBJ databases">
        <authorList>
            <person name="Sun Q."/>
            <person name="Mori K."/>
        </authorList>
    </citation>
    <scope>NUCLEOTIDE SEQUENCE [LARGE SCALE GENOMIC DNA]</scope>
    <source>
        <strain evidence="19 20">KCTC 23076</strain>
    </source>
</reference>
<keyword evidence="6 15" id="KW-0347">Helicase</keyword>
<evidence type="ECO:0000256" key="15">
    <source>
        <dbReference type="PROSITE-ProRule" id="PRU00560"/>
    </source>
</evidence>
<dbReference type="InterPro" id="IPR038726">
    <property type="entry name" value="PDDEXK_AddAB-type"/>
</dbReference>
<evidence type="ECO:0000256" key="3">
    <source>
        <dbReference type="ARBA" id="ARBA00022741"/>
    </source>
</evidence>
<evidence type="ECO:0000256" key="8">
    <source>
        <dbReference type="ARBA" id="ARBA00022840"/>
    </source>
</evidence>
<comment type="caution">
    <text evidence="19">The sequence shown here is derived from an EMBL/GenBank/DDBJ whole genome shotgun (WGS) entry which is preliminary data.</text>
</comment>
<dbReference type="InterPro" id="IPR013986">
    <property type="entry name" value="DExx_box_DNA_helicase_dom_sf"/>
</dbReference>
<keyword evidence="20" id="KW-1185">Reference proteome</keyword>
<keyword evidence="11" id="KW-0413">Isomerase</keyword>
<evidence type="ECO:0000256" key="6">
    <source>
        <dbReference type="ARBA" id="ARBA00022806"/>
    </source>
</evidence>
<evidence type="ECO:0000256" key="1">
    <source>
        <dbReference type="ARBA" id="ARBA00009922"/>
    </source>
</evidence>
<gene>
    <name evidence="19" type="ORF">ACFFGH_30775</name>
</gene>
<name>A0ABV6RZ29_9GAMM</name>
<dbReference type="Gene3D" id="3.40.50.300">
    <property type="entry name" value="P-loop containing nucleotide triphosphate hydrolases"/>
    <property type="match status" value="2"/>
</dbReference>
<dbReference type="Gene3D" id="1.10.10.160">
    <property type="match status" value="1"/>
</dbReference>